<name>A0A5M6D3F9_9BACT</name>
<feature type="binding site" evidence="10 13">
    <location>
        <position position="34"/>
    </location>
    <ligand>
        <name>a divalent metal cation</name>
        <dbReference type="ChEBI" id="CHEBI:60240"/>
    </ligand>
</feature>
<dbReference type="AlphaFoldDB" id="A0A5M6D3F9"/>
<keyword evidence="13" id="KW-0862">Zinc</keyword>
<dbReference type="Pfam" id="PF00834">
    <property type="entry name" value="Ribul_P_3_epim"/>
    <property type="match status" value="1"/>
</dbReference>
<keyword evidence="8 10" id="KW-0479">Metal-binding</keyword>
<evidence type="ECO:0000256" key="8">
    <source>
        <dbReference type="ARBA" id="ARBA00022723"/>
    </source>
</evidence>
<dbReference type="RefSeq" id="WP_150091183.1">
    <property type="nucleotide sequence ID" value="NZ_VWSF01000019.1"/>
</dbReference>
<comment type="pathway">
    <text evidence="10">Carbohydrate degradation.</text>
</comment>
<keyword evidence="9 10" id="KW-0413">Isomerase</keyword>
<feature type="binding site" evidence="10 14">
    <location>
        <begin position="143"/>
        <end position="146"/>
    </location>
    <ligand>
        <name>substrate</name>
    </ligand>
</feature>
<comment type="similarity">
    <text evidence="6 10 11">Belongs to the ribulose-phosphate 3-epimerase family.</text>
</comment>
<dbReference type="EMBL" id="VWSF01000019">
    <property type="protein sequence ID" value="KAA5542014.1"/>
    <property type="molecule type" value="Genomic_DNA"/>
</dbReference>
<evidence type="ECO:0000256" key="13">
    <source>
        <dbReference type="PIRSR" id="PIRSR001461-2"/>
    </source>
</evidence>
<dbReference type="InterPro" id="IPR026019">
    <property type="entry name" value="Ribul_P_3_epim"/>
</dbReference>
<dbReference type="Gene3D" id="3.20.20.70">
    <property type="entry name" value="Aldolase class I"/>
    <property type="match status" value="1"/>
</dbReference>
<evidence type="ECO:0000256" key="11">
    <source>
        <dbReference type="PIRNR" id="PIRNR001461"/>
    </source>
</evidence>
<comment type="cofactor">
    <cofactor evidence="5">
        <name>Fe(2+)</name>
        <dbReference type="ChEBI" id="CHEBI:29033"/>
    </cofactor>
</comment>
<reference evidence="15 16" key="1">
    <citation type="submission" date="2019-09" db="EMBL/GenBank/DDBJ databases">
        <title>Genome sequence and assembly of Adhaeribacter sp.</title>
        <authorList>
            <person name="Chhetri G."/>
        </authorList>
    </citation>
    <scope>NUCLEOTIDE SEQUENCE [LARGE SCALE GENOMIC DNA]</scope>
    <source>
        <strain evidence="15 16">DK36</strain>
    </source>
</reference>
<dbReference type="HAMAP" id="MF_02227">
    <property type="entry name" value="RPE"/>
    <property type="match status" value="1"/>
</dbReference>
<dbReference type="GO" id="GO:0046872">
    <property type="term" value="F:metal ion binding"/>
    <property type="evidence" value="ECO:0007669"/>
    <property type="project" value="UniProtKB-UniRule"/>
</dbReference>
<sequence length="217" mass="23946">MKKTLVAPSILSTDFAFLGNTLTIINKSAADWLHVDIMDGLFVPNLSFGMPILKAIQQYTSKPVELHLMIVQPERYLETFARFQIQQITVHAEACLHLHREVQQIKELGCKAGVALNPHTPIDCLEYIIQELDMVCLMSVNPGFGGQRFILQTLDKIRQVKALIKTKKCAALIEVDGGINKTNGGEVVRAGADAVVVGSSIFDSGNPQEAIRHLKEL</sequence>
<feature type="active site" description="Proton acceptor" evidence="10 12">
    <location>
        <position position="36"/>
    </location>
</feature>
<evidence type="ECO:0000256" key="7">
    <source>
        <dbReference type="ARBA" id="ARBA00013188"/>
    </source>
</evidence>
<comment type="cofactor">
    <cofactor evidence="10 13">
        <name>a divalent metal cation</name>
        <dbReference type="ChEBI" id="CHEBI:60240"/>
    </cofactor>
    <text evidence="10 13">Binds 1 divalent metal cation per subunit.</text>
</comment>
<dbReference type="SUPFAM" id="SSF51366">
    <property type="entry name" value="Ribulose-phoshate binding barrel"/>
    <property type="match status" value="1"/>
</dbReference>
<evidence type="ECO:0000256" key="10">
    <source>
        <dbReference type="HAMAP-Rule" id="MF_02227"/>
    </source>
</evidence>
<feature type="active site" description="Proton donor" evidence="10 12">
    <location>
        <position position="176"/>
    </location>
</feature>
<dbReference type="EC" id="5.1.3.1" evidence="7 10"/>
<keyword evidence="16" id="KW-1185">Reference proteome</keyword>
<feature type="binding site" evidence="10">
    <location>
        <begin position="176"/>
        <end position="178"/>
    </location>
    <ligand>
        <name>substrate</name>
    </ligand>
</feature>
<comment type="cofactor">
    <cofactor evidence="2">
        <name>Mn(2+)</name>
        <dbReference type="ChEBI" id="CHEBI:29035"/>
    </cofactor>
</comment>
<proteinExistence type="inferred from homology"/>
<dbReference type="GO" id="GO:0006098">
    <property type="term" value="P:pentose-phosphate shunt"/>
    <property type="evidence" value="ECO:0007669"/>
    <property type="project" value="UniProtKB-UniRule"/>
</dbReference>
<evidence type="ECO:0000256" key="9">
    <source>
        <dbReference type="ARBA" id="ARBA00023235"/>
    </source>
</evidence>
<comment type="cofactor">
    <cofactor evidence="3">
        <name>Co(2+)</name>
        <dbReference type="ChEBI" id="CHEBI:48828"/>
    </cofactor>
</comment>
<dbReference type="InterPro" id="IPR000056">
    <property type="entry name" value="Ribul_P_3_epim-like"/>
</dbReference>
<feature type="binding site" evidence="10 14">
    <location>
        <begin position="198"/>
        <end position="199"/>
    </location>
    <ligand>
        <name>substrate</name>
    </ligand>
</feature>
<accession>A0A5M6D3F9</accession>
<evidence type="ECO:0000256" key="12">
    <source>
        <dbReference type="PIRSR" id="PIRSR001461-1"/>
    </source>
</evidence>
<comment type="catalytic activity">
    <reaction evidence="1 10 11">
        <text>D-ribulose 5-phosphate = D-xylulose 5-phosphate</text>
        <dbReference type="Rhea" id="RHEA:13677"/>
        <dbReference type="ChEBI" id="CHEBI:57737"/>
        <dbReference type="ChEBI" id="CHEBI:58121"/>
        <dbReference type="EC" id="5.1.3.1"/>
    </reaction>
</comment>
<comment type="caution">
    <text evidence="15">The sequence shown here is derived from an EMBL/GenBank/DDBJ whole genome shotgun (WGS) entry which is preliminary data.</text>
</comment>
<evidence type="ECO:0000256" key="1">
    <source>
        <dbReference type="ARBA" id="ARBA00001782"/>
    </source>
</evidence>
<comment type="function">
    <text evidence="10">Catalyzes the reversible epimerization of D-ribulose 5-phosphate to D-xylulose 5-phosphate.</text>
</comment>
<evidence type="ECO:0000313" key="16">
    <source>
        <dbReference type="Proteomes" id="UP000323426"/>
    </source>
</evidence>
<dbReference type="Proteomes" id="UP000323426">
    <property type="component" value="Unassembled WGS sequence"/>
</dbReference>
<dbReference type="PROSITE" id="PS01086">
    <property type="entry name" value="RIBUL_P_3_EPIMER_2"/>
    <property type="match status" value="1"/>
</dbReference>
<evidence type="ECO:0000256" key="6">
    <source>
        <dbReference type="ARBA" id="ARBA00009541"/>
    </source>
</evidence>
<dbReference type="FunFam" id="3.20.20.70:FF:000004">
    <property type="entry name" value="Ribulose-phosphate 3-epimerase"/>
    <property type="match status" value="1"/>
</dbReference>
<dbReference type="PANTHER" id="PTHR11749">
    <property type="entry name" value="RIBULOSE-5-PHOSPHATE-3-EPIMERASE"/>
    <property type="match status" value="1"/>
</dbReference>
<keyword evidence="13" id="KW-0170">Cobalt</keyword>
<dbReference type="GO" id="GO:0005737">
    <property type="term" value="C:cytoplasm"/>
    <property type="evidence" value="ECO:0007669"/>
    <property type="project" value="UniProtKB-ARBA"/>
</dbReference>
<dbReference type="PROSITE" id="PS01085">
    <property type="entry name" value="RIBUL_P_3_EPIMER_1"/>
    <property type="match status" value="1"/>
</dbReference>
<dbReference type="InterPro" id="IPR011060">
    <property type="entry name" value="RibuloseP-bd_barrel"/>
</dbReference>
<evidence type="ECO:0000256" key="4">
    <source>
        <dbReference type="ARBA" id="ARBA00001947"/>
    </source>
</evidence>
<feature type="binding site" evidence="10 13">
    <location>
        <position position="67"/>
    </location>
    <ligand>
        <name>a divalent metal cation</name>
        <dbReference type="ChEBI" id="CHEBI:60240"/>
    </ligand>
</feature>
<dbReference type="GO" id="GO:0019323">
    <property type="term" value="P:pentose catabolic process"/>
    <property type="evidence" value="ECO:0007669"/>
    <property type="project" value="UniProtKB-UniRule"/>
</dbReference>
<evidence type="ECO:0000256" key="2">
    <source>
        <dbReference type="ARBA" id="ARBA00001936"/>
    </source>
</evidence>
<organism evidence="15 16">
    <name type="scientific">Adhaeribacter rhizoryzae</name>
    <dbReference type="NCBI Taxonomy" id="2607907"/>
    <lineage>
        <taxon>Bacteria</taxon>
        <taxon>Pseudomonadati</taxon>
        <taxon>Bacteroidota</taxon>
        <taxon>Cytophagia</taxon>
        <taxon>Cytophagales</taxon>
        <taxon>Hymenobacteraceae</taxon>
        <taxon>Adhaeribacter</taxon>
    </lineage>
</organism>
<feature type="binding site" evidence="10 13">
    <location>
        <position position="36"/>
    </location>
    <ligand>
        <name>a divalent metal cation</name>
        <dbReference type="ChEBI" id="CHEBI:60240"/>
    </ligand>
</feature>
<feature type="binding site" evidence="10 13">
    <location>
        <position position="176"/>
    </location>
    <ligand>
        <name>a divalent metal cation</name>
        <dbReference type="ChEBI" id="CHEBI:60240"/>
    </ligand>
</feature>
<dbReference type="PIRSF" id="PIRSF001461">
    <property type="entry name" value="RPE"/>
    <property type="match status" value="1"/>
</dbReference>
<feature type="binding site" evidence="14">
    <location>
        <position position="178"/>
    </location>
    <ligand>
        <name>substrate</name>
    </ligand>
</feature>
<comment type="cofactor">
    <cofactor evidence="4">
        <name>Zn(2+)</name>
        <dbReference type="ChEBI" id="CHEBI:29105"/>
    </cofactor>
</comment>
<evidence type="ECO:0000313" key="15">
    <source>
        <dbReference type="EMBL" id="KAA5542014.1"/>
    </source>
</evidence>
<gene>
    <name evidence="10" type="primary">rpe</name>
    <name evidence="15" type="ORF">F0145_19700</name>
</gene>
<keyword evidence="10 11" id="KW-0119">Carbohydrate metabolism</keyword>
<evidence type="ECO:0000256" key="5">
    <source>
        <dbReference type="ARBA" id="ARBA00001954"/>
    </source>
</evidence>
<dbReference type="NCBIfam" id="TIGR01163">
    <property type="entry name" value="rpe"/>
    <property type="match status" value="1"/>
</dbReference>
<evidence type="ECO:0000256" key="3">
    <source>
        <dbReference type="ARBA" id="ARBA00001941"/>
    </source>
</evidence>
<feature type="binding site" evidence="10 14">
    <location>
        <position position="9"/>
    </location>
    <ligand>
        <name>substrate</name>
    </ligand>
</feature>
<evidence type="ECO:0000256" key="14">
    <source>
        <dbReference type="PIRSR" id="PIRSR001461-3"/>
    </source>
</evidence>
<keyword evidence="13" id="KW-0464">Manganese</keyword>
<protein>
    <recommendedName>
        <fullName evidence="7 10">Ribulose-phosphate 3-epimerase</fullName>
        <ecNumber evidence="7 10">5.1.3.1</ecNumber>
    </recommendedName>
</protein>
<dbReference type="InterPro" id="IPR013785">
    <property type="entry name" value="Aldolase_TIM"/>
</dbReference>
<dbReference type="CDD" id="cd00429">
    <property type="entry name" value="RPE"/>
    <property type="match status" value="1"/>
</dbReference>
<dbReference type="NCBIfam" id="NF004076">
    <property type="entry name" value="PRK05581.1-4"/>
    <property type="match status" value="1"/>
</dbReference>
<dbReference type="GO" id="GO:0004750">
    <property type="term" value="F:D-ribulose-phosphate 3-epimerase activity"/>
    <property type="evidence" value="ECO:0007669"/>
    <property type="project" value="UniProtKB-UniRule"/>
</dbReference>
<feature type="binding site" evidence="10 14">
    <location>
        <position position="67"/>
    </location>
    <ligand>
        <name>substrate</name>
    </ligand>
</feature>